<name>F2N7D4_CORGP</name>
<comment type="catalytic activity">
    <reaction evidence="1">
        <text>dihydroxyacetone + phosphoenolpyruvate = dihydroxyacetone phosphate + pyruvate</text>
        <dbReference type="Rhea" id="RHEA:18381"/>
        <dbReference type="ChEBI" id="CHEBI:15361"/>
        <dbReference type="ChEBI" id="CHEBI:16016"/>
        <dbReference type="ChEBI" id="CHEBI:57642"/>
        <dbReference type="ChEBI" id="CHEBI:58702"/>
        <dbReference type="EC" id="2.7.1.121"/>
    </reaction>
</comment>
<dbReference type="PANTHER" id="PTHR38594">
    <property type="entry name" value="PEP-DEPENDENT DIHYDROXYACETONE KINASE, PHOSPHORYL DONOR SUBUNIT DHAM"/>
    <property type="match status" value="1"/>
</dbReference>
<dbReference type="GO" id="GO:0009401">
    <property type="term" value="P:phosphoenolpyruvate-dependent sugar phosphotransferase system"/>
    <property type="evidence" value="ECO:0007669"/>
    <property type="project" value="InterPro"/>
</dbReference>
<dbReference type="NCBIfam" id="TIGR02364">
    <property type="entry name" value="dha_pts"/>
    <property type="match status" value="1"/>
</dbReference>
<gene>
    <name evidence="7" type="ordered locus">Corgl_0491</name>
</gene>
<dbReference type="AlphaFoldDB" id="F2N7D4"/>
<dbReference type="Gene3D" id="3.40.50.510">
    <property type="entry name" value="Phosphotransferase system, mannose-type IIA component"/>
    <property type="match status" value="1"/>
</dbReference>
<dbReference type="PROSITE" id="PS51096">
    <property type="entry name" value="PTS_EIIA_TYPE_4"/>
    <property type="match status" value="1"/>
</dbReference>
<evidence type="ECO:0000256" key="5">
    <source>
        <dbReference type="ARBA" id="ARBA00046577"/>
    </source>
</evidence>
<evidence type="ECO:0000256" key="2">
    <source>
        <dbReference type="ARBA" id="ARBA00002788"/>
    </source>
</evidence>
<keyword evidence="4" id="KW-0808">Transferase</keyword>
<dbReference type="STRING" id="700015.Corgl_0491"/>
<dbReference type="KEGG" id="cgo:Corgl_0491"/>
<keyword evidence="7" id="KW-0418">Kinase</keyword>
<dbReference type="SUPFAM" id="SSF53062">
    <property type="entry name" value="PTS system fructose IIA component-like"/>
    <property type="match status" value="1"/>
</dbReference>
<dbReference type="PANTHER" id="PTHR38594:SF1">
    <property type="entry name" value="PEP-DEPENDENT DIHYDROXYACETONE KINASE, PHOSPHORYL DONOR SUBUNIT DHAM"/>
    <property type="match status" value="1"/>
</dbReference>
<comment type="function">
    <text evidence="2">Component of the dihydroxyacetone kinase complex, which is responsible for the phosphoenolpyruvate (PEP)-dependent phosphorylation of dihydroxyacetone. DhaM serves as the phosphoryl donor. Is phosphorylated by phosphoenolpyruvate in an EI- and HPr-dependent reaction, and a phosphorelay system on histidine residues finally leads to phosphoryl transfer to DhaL and dihydroxyacetone.</text>
</comment>
<dbReference type="HOGENOM" id="CLU_045361_2_1_11"/>
<evidence type="ECO:0000313" key="7">
    <source>
        <dbReference type="EMBL" id="AEB06609.1"/>
    </source>
</evidence>
<evidence type="ECO:0000313" key="8">
    <source>
        <dbReference type="Proteomes" id="UP000006851"/>
    </source>
</evidence>
<dbReference type="EMBL" id="CP002628">
    <property type="protein sequence ID" value="AEB06609.1"/>
    <property type="molecule type" value="Genomic_DNA"/>
</dbReference>
<reference evidence="8" key="1">
    <citation type="journal article" date="2013" name="Stand. Genomic Sci.">
        <title>Complete genome sequence of Coriobacterium glomerans type strain (PW2(T)) from the midgut of Pyrrhocoris apterus L. (red soldier bug).</title>
        <authorList>
            <person name="Stackebrandt E."/>
            <person name="Zeytun A."/>
            <person name="Lapidus A."/>
            <person name="Nolan M."/>
            <person name="Lucas S."/>
            <person name="Hammon N."/>
            <person name="Deshpande S."/>
            <person name="Cheng J.F."/>
            <person name="Tapia R."/>
            <person name="Goodwin L.A."/>
            <person name="Pitluck S."/>
            <person name="Liolios K."/>
            <person name="Pagani I."/>
            <person name="Ivanova N."/>
            <person name="Mavromatis K."/>
            <person name="Mikhailova N."/>
            <person name="Huntemann M."/>
            <person name="Pati A."/>
            <person name="Chen A."/>
            <person name="Palaniappan K."/>
            <person name="Chang Y.J."/>
            <person name="Land M."/>
            <person name="Hauser L."/>
            <person name="Rohde M."/>
            <person name="Pukall R."/>
            <person name="Goker M."/>
            <person name="Detter J.C."/>
            <person name="Woyke T."/>
            <person name="Bristow J."/>
            <person name="Eisen J.A."/>
            <person name="Markowitz V."/>
            <person name="Hugenholtz P."/>
            <person name="Kyrpides N.C."/>
            <person name="Klenk H.P."/>
        </authorList>
    </citation>
    <scope>NUCLEOTIDE SEQUENCE</scope>
    <source>
        <strain evidence="8">ATCC 49209 / DSM 20642 / JCM 10262 / PW2</strain>
    </source>
</reference>
<dbReference type="InterPro" id="IPR039643">
    <property type="entry name" value="DhaM"/>
</dbReference>
<evidence type="ECO:0000256" key="4">
    <source>
        <dbReference type="ARBA" id="ARBA00022679"/>
    </source>
</evidence>
<keyword evidence="8" id="KW-1185">Reference proteome</keyword>
<dbReference type="InterPro" id="IPR004701">
    <property type="entry name" value="PTS_EIIA_man-typ"/>
</dbReference>
<evidence type="ECO:0000256" key="1">
    <source>
        <dbReference type="ARBA" id="ARBA00001113"/>
    </source>
</evidence>
<dbReference type="EC" id="2.7.1.121" evidence="3"/>
<dbReference type="InterPro" id="IPR012844">
    <property type="entry name" value="DhaM_N"/>
</dbReference>
<evidence type="ECO:0000256" key="3">
    <source>
        <dbReference type="ARBA" id="ARBA00012095"/>
    </source>
</evidence>
<dbReference type="InterPro" id="IPR036662">
    <property type="entry name" value="PTS_EIIA_man-typ_sf"/>
</dbReference>
<dbReference type="eggNOG" id="COG3412">
    <property type="taxonomic scope" value="Bacteria"/>
</dbReference>
<dbReference type="GO" id="GO:0016020">
    <property type="term" value="C:membrane"/>
    <property type="evidence" value="ECO:0007669"/>
    <property type="project" value="InterPro"/>
</dbReference>
<dbReference type="GO" id="GO:0019563">
    <property type="term" value="P:glycerol catabolic process"/>
    <property type="evidence" value="ECO:0007669"/>
    <property type="project" value="InterPro"/>
</dbReference>
<dbReference type="Proteomes" id="UP000006851">
    <property type="component" value="Chromosome"/>
</dbReference>
<protein>
    <recommendedName>
        <fullName evidence="3">phosphoenolpyruvate--glycerone phosphotransferase</fullName>
        <ecNumber evidence="3">2.7.1.121</ecNumber>
    </recommendedName>
</protein>
<dbReference type="RefSeq" id="WP_013708352.1">
    <property type="nucleotide sequence ID" value="NC_015389.1"/>
</dbReference>
<comment type="subunit">
    <text evidence="5">Homodimer. The dihydroxyacetone kinase complex is composed of a homodimer of DhaM, a homodimer of DhaK and the subunit DhaL.</text>
</comment>
<feature type="domain" description="PTS EIIA type-4" evidence="6">
    <location>
        <begin position="1"/>
        <end position="126"/>
    </location>
</feature>
<proteinExistence type="predicted"/>
<dbReference type="GO" id="GO:0047324">
    <property type="term" value="F:phosphoenolpyruvate-glycerone phosphotransferase activity"/>
    <property type="evidence" value="ECO:0007669"/>
    <property type="project" value="UniProtKB-EC"/>
</dbReference>
<organism evidence="7 8">
    <name type="scientific">Coriobacterium glomerans (strain ATCC 49209 / DSM 20642 / JCM 10262 / PW2)</name>
    <dbReference type="NCBI Taxonomy" id="700015"/>
    <lineage>
        <taxon>Bacteria</taxon>
        <taxon>Bacillati</taxon>
        <taxon>Actinomycetota</taxon>
        <taxon>Coriobacteriia</taxon>
        <taxon>Coriobacteriales</taxon>
        <taxon>Coriobacteriaceae</taxon>
        <taxon>Coriobacterium</taxon>
    </lineage>
</organism>
<sequence>MPSIVVVSHSEKVAEGVVEIASQMAPSVRMVAAGGTGDGRIGTAADRIVAAVEQAWADDGVVLLYDLGSAGMNIQVAMSLMGDRASKMKVLKIPLVEGALVTATYVEGGTALDEIEGKTADMVMEK</sequence>
<dbReference type="OrthoDB" id="9765468at2"/>
<accession>F2N7D4</accession>
<evidence type="ECO:0000259" key="6">
    <source>
        <dbReference type="PROSITE" id="PS51096"/>
    </source>
</evidence>
<dbReference type="Pfam" id="PF03610">
    <property type="entry name" value="EIIA-man"/>
    <property type="match status" value="1"/>
</dbReference>